<accession>A0A0C2J0X9</accession>
<protein>
    <submittedName>
        <fullName evidence="1">Uncharacterized protein</fullName>
    </submittedName>
</protein>
<proteinExistence type="predicted"/>
<name>A0A0C2J0X9_THEKT</name>
<dbReference type="EMBL" id="JWZT01004879">
    <property type="protein sequence ID" value="KII62717.1"/>
    <property type="molecule type" value="Genomic_DNA"/>
</dbReference>
<dbReference type="AlphaFoldDB" id="A0A0C2J0X9"/>
<sequence length="124" mass="14317">MWGRDSLFFGSKNEYDAIKTAEIKSTFKGMFSYTSKQKIIDILEIWKALQLVFSQNSNATRLKNCGRETTSIRSNIRSCCIADIIVPWSTNWSWILEERDSSYIFQALHTIKTPISDYAPCCRS</sequence>
<evidence type="ECO:0000313" key="2">
    <source>
        <dbReference type="Proteomes" id="UP000031668"/>
    </source>
</evidence>
<keyword evidence="2" id="KW-1185">Reference proteome</keyword>
<reference evidence="1 2" key="1">
    <citation type="journal article" date="2014" name="Genome Biol. Evol.">
        <title>The genome of the myxosporean Thelohanellus kitauei shows adaptations to nutrient acquisition within its fish host.</title>
        <authorList>
            <person name="Yang Y."/>
            <person name="Xiong J."/>
            <person name="Zhou Z."/>
            <person name="Huo F."/>
            <person name="Miao W."/>
            <person name="Ran C."/>
            <person name="Liu Y."/>
            <person name="Zhang J."/>
            <person name="Feng J."/>
            <person name="Wang M."/>
            <person name="Wang M."/>
            <person name="Wang L."/>
            <person name="Yao B."/>
        </authorList>
    </citation>
    <scope>NUCLEOTIDE SEQUENCE [LARGE SCALE GENOMIC DNA]</scope>
    <source>
        <strain evidence="1">Wuqing</strain>
    </source>
</reference>
<comment type="caution">
    <text evidence="1">The sequence shown here is derived from an EMBL/GenBank/DDBJ whole genome shotgun (WGS) entry which is preliminary data.</text>
</comment>
<organism evidence="1 2">
    <name type="scientific">Thelohanellus kitauei</name>
    <name type="common">Myxosporean</name>
    <dbReference type="NCBI Taxonomy" id="669202"/>
    <lineage>
        <taxon>Eukaryota</taxon>
        <taxon>Metazoa</taxon>
        <taxon>Cnidaria</taxon>
        <taxon>Myxozoa</taxon>
        <taxon>Myxosporea</taxon>
        <taxon>Bivalvulida</taxon>
        <taxon>Platysporina</taxon>
        <taxon>Myxobolidae</taxon>
        <taxon>Thelohanellus</taxon>
    </lineage>
</organism>
<gene>
    <name evidence="1" type="ORF">RF11_02836</name>
</gene>
<dbReference type="Proteomes" id="UP000031668">
    <property type="component" value="Unassembled WGS sequence"/>
</dbReference>
<evidence type="ECO:0000313" key="1">
    <source>
        <dbReference type="EMBL" id="KII62717.1"/>
    </source>
</evidence>